<dbReference type="EMBL" id="SMGD01000019">
    <property type="protein sequence ID" value="TCK46426.1"/>
    <property type="molecule type" value="Genomic_DNA"/>
</dbReference>
<dbReference type="PROSITE" id="PS51365">
    <property type="entry name" value="RENAL_DIPEPTIDASE_2"/>
    <property type="match status" value="1"/>
</dbReference>
<dbReference type="RefSeq" id="WP_131914424.1">
    <property type="nucleotide sequence ID" value="NZ_OU594967.1"/>
</dbReference>
<dbReference type="OrthoDB" id="9804920at2"/>
<gene>
    <name evidence="1" type="ORF">EV690_3706</name>
</gene>
<comment type="caution">
    <text evidence="1">The sequence shown here is derived from an EMBL/GenBank/DDBJ whole genome shotgun (WGS) entry which is preliminary data.</text>
</comment>
<dbReference type="CDD" id="cd01301">
    <property type="entry name" value="rDP_like"/>
    <property type="match status" value="1"/>
</dbReference>
<sequence>MTHPPRYRVFDGHNDLLHRLWKNYRSDPAQAFLNGTDDGHLDWPRMQRGGFIGGLFALWVPSEPIDGERKTTAPWQDSPVLSQFEIPALCQSQAYIFNVLSMLLRIEEACPQQLKICRSVVDIQQAMASRQVAAVIHMEGSEAIDQSLCLLDVLHAAGLRSLGPVWSRPTRFGDGVKFRFPGSPDTGTGLNQSGLALIKSCYRKGILVDLSHMDARGFWQTAELAEAPLVASHSNAHALCAQSRNLTDDQLHAIRDSHGVVGVNFGAQFLATNGQVNPDEGEEQQVRHIEYLLEHVGEDCVSLGSDFDGCPTPDRFGDVTGLPKIFTALEKRGYDASLLNKIAHKNWLRVLKATWGN</sequence>
<dbReference type="AlphaFoldDB" id="A0A4R1J8Q6"/>
<organism evidence="1 2">
    <name type="scientific">Celerinatantimonas diazotrophica</name>
    <dbReference type="NCBI Taxonomy" id="412034"/>
    <lineage>
        <taxon>Bacteria</taxon>
        <taxon>Pseudomonadati</taxon>
        <taxon>Pseudomonadota</taxon>
        <taxon>Gammaproteobacteria</taxon>
        <taxon>Celerinatantimonadaceae</taxon>
        <taxon>Celerinatantimonas</taxon>
    </lineage>
</organism>
<dbReference type="InterPro" id="IPR008257">
    <property type="entry name" value="Pept_M19"/>
</dbReference>
<dbReference type="SUPFAM" id="SSF51556">
    <property type="entry name" value="Metallo-dependent hydrolases"/>
    <property type="match status" value="1"/>
</dbReference>
<reference evidence="1 2" key="1">
    <citation type="submission" date="2019-03" db="EMBL/GenBank/DDBJ databases">
        <title>Genomic Encyclopedia of Type Strains, Phase IV (KMG-IV): sequencing the most valuable type-strain genomes for metagenomic binning, comparative biology and taxonomic classification.</title>
        <authorList>
            <person name="Goeker M."/>
        </authorList>
    </citation>
    <scope>NUCLEOTIDE SEQUENCE [LARGE SCALE GENOMIC DNA]</scope>
    <source>
        <strain evidence="1 2">DSM 18577</strain>
    </source>
</reference>
<keyword evidence="2" id="KW-1185">Reference proteome</keyword>
<name>A0A4R1J8Q6_9GAMM</name>
<evidence type="ECO:0000313" key="1">
    <source>
        <dbReference type="EMBL" id="TCK46426.1"/>
    </source>
</evidence>
<proteinExistence type="predicted"/>
<dbReference type="Gene3D" id="3.20.20.140">
    <property type="entry name" value="Metal-dependent hydrolases"/>
    <property type="match status" value="1"/>
</dbReference>
<dbReference type="InterPro" id="IPR032466">
    <property type="entry name" value="Metal_Hydrolase"/>
</dbReference>
<dbReference type="GO" id="GO:0070573">
    <property type="term" value="F:metallodipeptidase activity"/>
    <property type="evidence" value="ECO:0007669"/>
    <property type="project" value="InterPro"/>
</dbReference>
<dbReference type="Proteomes" id="UP000295565">
    <property type="component" value="Unassembled WGS sequence"/>
</dbReference>
<evidence type="ECO:0000313" key="2">
    <source>
        <dbReference type="Proteomes" id="UP000295565"/>
    </source>
</evidence>
<dbReference type="Pfam" id="PF01244">
    <property type="entry name" value="Peptidase_M19"/>
    <property type="match status" value="1"/>
</dbReference>
<protein>
    <submittedName>
        <fullName evidence="1">Membrane dipeptidase</fullName>
    </submittedName>
</protein>
<dbReference type="GO" id="GO:0006508">
    <property type="term" value="P:proteolysis"/>
    <property type="evidence" value="ECO:0007669"/>
    <property type="project" value="InterPro"/>
</dbReference>
<dbReference type="PANTHER" id="PTHR10443">
    <property type="entry name" value="MICROSOMAL DIPEPTIDASE"/>
    <property type="match status" value="1"/>
</dbReference>
<accession>A0A4R1J8Q6</accession>
<dbReference type="PANTHER" id="PTHR10443:SF12">
    <property type="entry name" value="DIPEPTIDASE"/>
    <property type="match status" value="1"/>
</dbReference>